<evidence type="ECO:0000313" key="4">
    <source>
        <dbReference type="Proteomes" id="UP000008810"/>
    </source>
</evidence>
<reference evidence="2 3" key="1">
    <citation type="journal article" date="2010" name="Nature">
        <title>Genome sequencing and analysis of the model grass Brachypodium distachyon.</title>
        <authorList>
            <consortium name="International Brachypodium Initiative"/>
        </authorList>
    </citation>
    <scope>NUCLEOTIDE SEQUENCE [LARGE SCALE GENOMIC DNA]</scope>
    <source>
        <strain evidence="2">Bd21</strain>
        <strain evidence="3">cv. Bd21</strain>
    </source>
</reference>
<dbReference type="PANTHER" id="PTHR31672:SF2">
    <property type="entry name" value="F-BOX DOMAIN-CONTAINING PROTEIN"/>
    <property type="match status" value="1"/>
</dbReference>
<evidence type="ECO:0000313" key="3">
    <source>
        <dbReference type="EnsemblPlants" id="KQK14758"/>
    </source>
</evidence>
<dbReference type="GeneID" id="112270072"/>
<dbReference type="AlphaFoldDB" id="A0A0Q3NCP0"/>
<accession>A0A0Q3NCP0</accession>
<dbReference type="EnsemblPlants" id="KQK14758">
    <property type="protein sequence ID" value="KQK14758"/>
    <property type="gene ID" value="BRADI_1g18426v3"/>
</dbReference>
<reference evidence="3" key="3">
    <citation type="submission" date="2018-08" db="UniProtKB">
        <authorList>
            <consortium name="EnsemblPlants"/>
        </authorList>
    </citation>
    <scope>IDENTIFICATION</scope>
    <source>
        <strain evidence="3">cv. Bd21</strain>
    </source>
</reference>
<dbReference type="PANTHER" id="PTHR31672">
    <property type="entry name" value="BNACNNG10540D PROTEIN"/>
    <property type="match status" value="1"/>
</dbReference>
<proteinExistence type="predicted"/>
<dbReference type="Proteomes" id="UP000008810">
    <property type="component" value="Chromosome 1"/>
</dbReference>
<feature type="domain" description="F-box" evidence="1">
    <location>
        <begin position="9"/>
        <end position="49"/>
    </location>
</feature>
<dbReference type="Pfam" id="PF08268">
    <property type="entry name" value="FBA_3"/>
    <property type="match status" value="1"/>
</dbReference>
<gene>
    <name evidence="3" type="primary">LOC112270072</name>
    <name evidence="2" type="ORF">BRADI_1g18426v3</name>
</gene>
<dbReference type="InterPro" id="IPR001810">
    <property type="entry name" value="F-box_dom"/>
</dbReference>
<organism evidence="2">
    <name type="scientific">Brachypodium distachyon</name>
    <name type="common">Purple false brome</name>
    <name type="synonym">Trachynia distachya</name>
    <dbReference type="NCBI Taxonomy" id="15368"/>
    <lineage>
        <taxon>Eukaryota</taxon>
        <taxon>Viridiplantae</taxon>
        <taxon>Streptophyta</taxon>
        <taxon>Embryophyta</taxon>
        <taxon>Tracheophyta</taxon>
        <taxon>Spermatophyta</taxon>
        <taxon>Magnoliopsida</taxon>
        <taxon>Liliopsida</taxon>
        <taxon>Poales</taxon>
        <taxon>Poaceae</taxon>
        <taxon>BOP clade</taxon>
        <taxon>Pooideae</taxon>
        <taxon>Stipodae</taxon>
        <taxon>Brachypodieae</taxon>
        <taxon>Brachypodium</taxon>
    </lineage>
</organism>
<keyword evidence="4" id="KW-1185">Reference proteome</keyword>
<dbReference type="InterPro" id="IPR036047">
    <property type="entry name" value="F-box-like_dom_sf"/>
</dbReference>
<dbReference type="InterPro" id="IPR013187">
    <property type="entry name" value="F-box-assoc_dom_typ3"/>
</dbReference>
<dbReference type="InterPro" id="IPR050796">
    <property type="entry name" value="SCF_F-box_component"/>
</dbReference>
<dbReference type="OrthoDB" id="681455at2759"/>
<reference evidence="2" key="2">
    <citation type="submission" date="2017-06" db="EMBL/GenBank/DDBJ databases">
        <title>WGS assembly of Brachypodium distachyon.</title>
        <authorList>
            <consortium name="The International Brachypodium Initiative"/>
            <person name="Lucas S."/>
            <person name="Harmon-Smith M."/>
            <person name="Lail K."/>
            <person name="Tice H."/>
            <person name="Grimwood J."/>
            <person name="Bruce D."/>
            <person name="Barry K."/>
            <person name="Shu S."/>
            <person name="Lindquist E."/>
            <person name="Wang M."/>
            <person name="Pitluck S."/>
            <person name="Vogel J.P."/>
            <person name="Garvin D.F."/>
            <person name="Mockler T.C."/>
            <person name="Schmutz J."/>
            <person name="Rokhsar D."/>
            <person name="Bevan M.W."/>
        </authorList>
    </citation>
    <scope>NUCLEOTIDE SEQUENCE</scope>
    <source>
        <strain evidence="2">Bd21</strain>
    </source>
</reference>
<evidence type="ECO:0000259" key="1">
    <source>
        <dbReference type="SMART" id="SM00256"/>
    </source>
</evidence>
<sequence length="421" mass="46493">MHGADGVHFDDGIVGEILLRLPAGSVLRCRAVCTAWRRVADSPELLAAHARRRPLEILQYARTEIWPDDGVRREAASGSGEDFDVHAVAVFSGARRLLARYPVAEKNPMHMSMPYSPLLASCDGLLLLGHGRGYEQRPYASYLVCNPATRQWTELPHLTAGFAAAGEQPGQDAPATLDLRESGFYRHAPSGEYRLLCHVTPSSGQAPYYCVLSAGADEPRRLATTIAHRAGNIYGDLMMPAVLGGRLHWLRHMEAGHTDSMVAFDTAAERFSRMPSPPVAWKTNSRLLVAYGSTLMAAEHGDMVFDLWALEGYTVTGGEAAEGDAMRWVLRHRVEVPWRAHWPTVVYGTEDGSGDVVLGSGYGVVAYNMRSGAARRVVIDDVRESKEERLLLSRRVFRESLVRHGFFDARPHPGLPLFHLF</sequence>
<dbReference type="SUPFAM" id="SSF81383">
    <property type="entry name" value="F-box domain"/>
    <property type="match status" value="1"/>
</dbReference>
<dbReference type="Gene3D" id="1.20.1280.50">
    <property type="match status" value="1"/>
</dbReference>
<dbReference type="EMBL" id="CM000880">
    <property type="protein sequence ID" value="KQK14758.2"/>
    <property type="molecule type" value="Genomic_DNA"/>
</dbReference>
<protein>
    <recommendedName>
        <fullName evidence="1">F-box domain-containing protein</fullName>
    </recommendedName>
</protein>
<dbReference type="RefSeq" id="XP_024313502.1">
    <property type="nucleotide sequence ID" value="XM_024457734.1"/>
</dbReference>
<evidence type="ECO:0000313" key="2">
    <source>
        <dbReference type="EMBL" id="KQK14758.2"/>
    </source>
</evidence>
<dbReference type="Pfam" id="PF00646">
    <property type="entry name" value="F-box"/>
    <property type="match status" value="1"/>
</dbReference>
<dbReference type="Gramene" id="KQK14758">
    <property type="protein sequence ID" value="KQK14758"/>
    <property type="gene ID" value="BRADI_1g18426v3"/>
</dbReference>
<name>A0A0Q3NCP0_BRADI</name>
<dbReference type="SMART" id="SM00256">
    <property type="entry name" value="FBOX"/>
    <property type="match status" value="1"/>
</dbReference>